<organism evidence="2 3">
    <name type="scientific">Okeania hirsuta</name>
    <dbReference type="NCBI Taxonomy" id="1458930"/>
    <lineage>
        <taxon>Bacteria</taxon>
        <taxon>Bacillati</taxon>
        <taxon>Cyanobacteriota</taxon>
        <taxon>Cyanophyceae</taxon>
        <taxon>Oscillatoriophycideae</taxon>
        <taxon>Oscillatoriales</taxon>
        <taxon>Microcoleaceae</taxon>
        <taxon>Okeania</taxon>
    </lineage>
</organism>
<dbReference type="Pfam" id="PF01738">
    <property type="entry name" value="DLH"/>
    <property type="match status" value="1"/>
</dbReference>
<accession>A0A3N6PLM5</accession>
<dbReference type="Proteomes" id="UP000269154">
    <property type="component" value="Unassembled WGS sequence"/>
</dbReference>
<dbReference type="GO" id="GO:0016787">
    <property type="term" value="F:hydrolase activity"/>
    <property type="evidence" value="ECO:0007669"/>
    <property type="project" value="UniProtKB-KW"/>
</dbReference>
<keyword evidence="3" id="KW-1185">Reference proteome</keyword>
<dbReference type="PANTHER" id="PTHR46623">
    <property type="entry name" value="CARBOXYMETHYLENEBUTENOLIDASE-RELATED"/>
    <property type="match status" value="1"/>
</dbReference>
<proteinExistence type="predicted"/>
<evidence type="ECO:0000313" key="3">
    <source>
        <dbReference type="Proteomes" id="UP000269154"/>
    </source>
</evidence>
<dbReference type="OrthoDB" id="9787933at2"/>
<feature type="domain" description="Dienelactone hydrolase" evidence="1">
    <location>
        <begin position="13"/>
        <end position="229"/>
    </location>
</feature>
<sequence>MKIKIPSNNGETFSAYLKTPTSTPAPGLIIIQEIFGVNEVMRNIADEYAQAGYVAIVPDLFWRQEADIELTDKSENDWQKAFELYQHFDENKGIDDLISTMKTLKELPECTGKIGSVGFCLGGKLAYLMATRSQAKCNVSYYGVGIEKNLDEAANIQNPLILHLAEKDEYVSPEIQSQLKIELSNYPLVTIHSYPNINHGFARIEGKDYNLEATNLAQSRTIEFFQKYLD</sequence>
<dbReference type="InterPro" id="IPR002925">
    <property type="entry name" value="Dienelactn_hydro"/>
</dbReference>
<dbReference type="SUPFAM" id="SSF53474">
    <property type="entry name" value="alpha/beta-Hydrolases"/>
    <property type="match status" value="1"/>
</dbReference>
<dbReference type="EMBL" id="RCBY01000064">
    <property type="protein sequence ID" value="RQH43246.1"/>
    <property type="molecule type" value="Genomic_DNA"/>
</dbReference>
<reference evidence="2 3" key="1">
    <citation type="journal article" date="2018" name="ACS Chem. Biol.">
        <title>Ketoreductase domain dysfunction expands chemodiversity: malyngamide biosynthesis in the cyanobacterium Okeania hirsuta.</title>
        <authorList>
            <person name="Moss N.A."/>
            <person name="Leao T."/>
            <person name="Rankin M."/>
            <person name="McCullough T.M."/>
            <person name="Qu P."/>
            <person name="Korobeynikov A."/>
            <person name="Smith J.L."/>
            <person name="Gerwick L."/>
            <person name="Gerwick W.H."/>
        </authorList>
    </citation>
    <scope>NUCLEOTIDE SEQUENCE [LARGE SCALE GENOMIC DNA]</scope>
    <source>
        <strain evidence="2 3">PAB10Feb10-1</strain>
    </source>
</reference>
<dbReference type="InterPro" id="IPR029058">
    <property type="entry name" value="AB_hydrolase_fold"/>
</dbReference>
<evidence type="ECO:0000259" key="1">
    <source>
        <dbReference type="Pfam" id="PF01738"/>
    </source>
</evidence>
<protein>
    <submittedName>
        <fullName evidence="2">Dienelactone hydrolase family protein</fullName>
    </submittedName>
</protein>
<name>A0A3N6PLM5_9CYAN</name>
<comment type="caution">
    <text evidence="2">The sequence shown here is derived from an EMBL/GenBank/DDBJ whole genome shotgun (WGS) entry which is preliminary data.</text>
</comment>
<keyword evidence="2" id="KW-0378">Hydrolase</keyword>
<dbReference type="RefSeq" id="WP_124145340.1">
    <property type="nucleotide sequence ID" value="NZ_CAWOKI010000080.1"/>
</dbReference>
<dbReference type="Gene3D" id="3.40.50.1820">
    <property type="entry name" value="alpha/beta hydrolase"/>
    <property type="match status" value="1"/>
</dbReference>
<gene>
    <name evidence="2" type="ORF">D5R40_13290</name>
</gene>
<evidence type="ECO:0000313" key="2">
    <source>
        <dbReference type="EMBL" id="RQH43246.1"/>
    </source>
</evidence>
<dbReference type="InterPro" id="IPR051049">
    <property type="entry name" value="Dienelactone_hydrolase-like"/>
</dbReference>
<dbReference type="PANTHER" id="PTHR46623:SF6">
    <property type="entry name" value="ALPHA_BETA-HYDROLASES SUPERFAMILY PROTEIN"/>
    <property type="match status" value="1"/>
</dbReference>
<dbReference type="AlphaFoldDB" id="A0A3N6PLM5"/>